<organism evidence="1 2">
    <name type="scientific">Chromobacterium vaccinii</name>
    <dbReference type="NCBI Taxonomy" id="1108595"/>
    <lineage>
        <taxon>Bacteria</taxon>
        <taxon>Pseudomonadati</taxon>
        <taxon>Pseudomonadota</taxon>
        <taxon>Betaproteobacteria</taxon>
        <taxon>Neisseriales</taxon>
        <taxon>Chromobacteriaceae</taxon>
        <taxon>Chromobacterium</taxon>
    </lineage>
</organism>
<dbReference type="STRING" id="1108595.BKX93_02875"/>
<accession>A0A1D9LCQ4</accession>
<reference evidence="1 2" key="1">
    <citation type="submission" date="2016-10" db="EMBL/GenBank/DDBJ databases">
        <title>Chromobacterium muskegensis sp. nov., an insecticidal bacterium isolated from Sphagnum bogs.</title>
        <authorList>
            <person name="Sparks M.E."/>
            <person name="Blackburn M.B."/>
            <person name="Gundersen-Rindal D.E."/>
            <person name="Mitchell A."/>
            <person name="Farrar R."/>
            <person name="Kuhar D."/>
        </authorList>
    </citation>
    <scope>NUCLEOTIDE SEQUENCE [LARGE SCALE GENOMIC DNA]</scope>
    <source>
        <strain evidence="1 2">21-1</strain>
    </source>
</reference>
<dbReference type="EMBL" id="CP017707">
    <property type="protein sequence ID" value="AOZ49048.1"/>
    <property type="molecule type" value="Genomic_DNA"/>
</dbReference>
<dbReference type="KEGG" id="cvc:BKX93_02875"/>
<name>A0A1D9LCQ4_9NEIS</name>
<protein>
    <submittedName>
        <fullName evidence="1">Uncharacterized protein</fullName>
    </submittedName>
</protein>
<sequence>MNFAPNLPELMPHSPRFWDWNRVHFNQLTASEKVELDKLGAQFFNEYTPEQLAIYRTPKGLTFLTPMEFVEL</sequence>
<dbReference type="Proteomes" id="UP000178776">
    <property type="component" value="Chromosome"/>
</dbReference>
<proteinExistence type="predicted"/>
<dbReference type="RefSeq" id="WP_070978645.1">
    <property type="nucleotide sequence ID" value="NZ_CP017707.1"/>
</dbReference>
<dbReference type="GeneID" id="68840159"/>
<gene>
    <name evidence="1" type="ORF">BKX93_02875</name>
</gene>
<evidence type="ECO:0000313" key="2">
    <source>
        <dbReference type="Proteomes" id="UP000178776"/>
    </source>
</evidence>
<evidence type="ECO:0000313" key="1">
    <source>
        <dbReference type="EMBL" id="AOZ49048.1"/>
    </source>
</evidence>
<dbReference type="AlphaFoldDB" id="A0A1D9LCQ4"/>